<evidence type="ECO:0000313" key="1">
    <source>
        <dbReference type="EMBL" id="QDT11725.1"/>
    </source>
</evidence>
<keyword evidence="2" id="KW-1185">Reference proteome</keyword>
<reference evidence="1 2" key="1">
    <citation type="submission" date="2019-02" db="EMBL/GenBank/DDBJ databases">
        <title>Deep-cultivation of Planctomycetes and their phenomic and genomic characterization uncovers novel biology.</title>
        <authorList>
            <person name="Wiegand S."/>
            <person name="Jogler M."/>
            <person name="Boedeker C."/>
            <person name="Pinto D."/>
            <person name="Vollmers J."/>
            <person name="Rivas-Marin E."/>
            <person name="Kohn T."/>
            <person name="Peeters S.H."/>
            <person name="Heuer A."/>
            <person name="Rast P."/>
            <person name="Oberbeckmann S."/>
            <person name="Bunk B."/>
            <person name="Jeske O."/>
            <person name="Meyerdierks A."/>
            <person name="Storesund J.E."/>
            <person name="Kallscheuer N."/>
            <person name="Luecker S."/>
            <person name="Lage O.M."/>
            <person name="Pohl T."/>
            <person name="Merkel B.J."/>
            <person name="Hornburger P."/>
            <person name="Mueller R.-W."/>
            <person name="Bruemmer F."/>
            <person name="Labrenz M."/>
            <person name="Spormann A.M."/>
            <person name="Op den Camp H."/>
            <person name="Overmann J."/>
            <person name="Amann R."/>
            <person name="Jetten M.S.M."/>
            <person name="Mascher T."/>
            <person name="Medema M.H."/>
            <person name="Devos D.P."/>
            <person name="Kaster A.-K."/>
            <person name="Ovreas L."/>
            <person name="Rohde M."/>
            <person name="Galperin M.Y."/>
            <person name="Jogler C."/>
        </authorList>
    </citation>
    <scope>NUCLEOTIDE SEQUENCE [LARGE SCALE GENOMIC DNA]</scope>
    <source>
        <strain evidence="1 2">K23_9</strain>
    </source>
</reference>
<evidence type="ECO:0000313" key="2">
    <source>
        <dbReference type="Proteomes" id="UP000319817"/>
    </source>
</evidence>
<dbReference type="Gene3D" id="2.60.120.560">
    <property type="entry name" value="Exo-inulinase, domain 1"/>
    <property type="match status" value="1"/>
</dbReference>
<sequence length="248" mass="28354">MLTAPMDSQAAIIWLESAENTHHPNHNQSQMQRSTLLPLATVFVLASAMPLVADQPGKAIFQDDFENGTDRWEMLDPMTWKLAERDGNKTIEITERSSKYKPPVRSPGHVALIKDIAASSFEITFRVRSTKDTGNHRDCCVFFNYIDDQHFYYVHLGAKPDPHSGQIMIVNEAPRKAMTTNERLTPWDDEWHDVKVSRDVDSGEIRVYFDDMQKPHMLVTDKTFNKGRIGIGSFDDLNEFDDVVVRTL</sequence>
<dbReference type="AlphaFoldDB" id="A0A517NX64"/>
<dbReference type="InterPro" id="IPR013320">
    <property type="entry name" value="ConA-like_dom_sf"/>
</dbReference>
<organism evidence="1 2">
    <name type="scientific">Stieleria marina</name>
    <dbReference type="NCBI Taxonomy" id="1930275"/>
    <lineage>
        <taxon>Bacteria</taxon>
        <taxon>Pseudomonadati</taxon>
        <taxon>Planctomycetota</taxon>
        <taxon>Planctomycetia</taxon>
        <taxon>Pirellulales</taxon>
        <taxon>Pirellulaceae</taxon>
        <taxon>Stieleria</taxon>
    </lineage>
</organism>
<dbReference type="EMBL" id="CP036526">
    <property type="protein sequence ID" value="QDT11725.1"/>
    <property type="molecule type" value="Genomic_DNA"/>
</dbReference>
<dbReference type="SUPFAM" id="SSF49899">
    <property type="entry name" value="Concanavalin A-like lectins/glucanases"/>
    <property type="match status" value="1"/>
</dbReference>
<dbReference type="Proteomes" id="UP000319817">
    <property type="component" value="Chromosome"/>
</dbReference>
<proteinExistence type="predicted"/>
<gene>
    <name evidence="1" type="ORF">K239x_37250</name>
</gene>
<accession>A0A517NX64</accession>
<evidence type="ECO:0008006" key="3">
    <source>
        <dbReference type="Google" id="ProtNLM"/>
    </source>
</evidence>
<protein>
    <recommendedName>
        <fullName evidence="3">3-keto-disaccharide hydrolase domain-containing protein</fullName>
    </recommendedName>
</protein>
<name>A0A517NX64_9BACT</name>